<dbReference type="GO" id="GO:0006508">
    <property type="term" value="P:proteolysis"/>
    <property type="evidence" value="ECO:0007669"/>
    <property type="project" value="UniProtKB-KW"/>
</dbReference>
<dbReference type="Pfam" id="PF03732">
    <property type="entry name" value="Retrotrans_gag"/>
    <property type="match status" value="1"/>
</dbReference>
<evidence type="ECO:0000256" key="3">
    <source>
        <dbReference type="ARBA" id="ARBA00022679"/>
    </source>
</evidence>
<evidence type="ECO:0000256" key="2">
    <source>
        <dbReference type="ARBA" id="ARBA00022670"/>
    </source>
</evidence>
<dbReference type="InterPro" id="IPR000477">
    <property type="entry name" value="RT_dom"/>
</dbReference>
<dbReference type="Pfam" id="PF08284">
    <property type="entry name" value="RVP_2"/>
    <property type="match status" value="1"/>
</dbReference>
<keyword evidence="5" id="KW-0540">Nuclease</keyword>
<dbReference type="InterPro" id="IPR043502">
    <property type="entry name" value="DNA/RNA_pol_sf"/>
</dbReference>
<keyword evidence="3" id="KW-0808">Transferase</keyword>
<evidence type="ECO:0000313" key="11">
    <source>
        <dbReference type="EMBL" id="RVW79494.1"/>
    </source>
</evidence>
<dbReference type="AlphaFoldDB" id="A0A438H4K2"/>
<sequence>MGTNKERIEHLETGLGVVQEELQRMELGMIDKLHHLEEALNQLSNVLLANPESSNQGNSHRENQNGGRQIVSSKSAKLEFPRFSGDDPTEWFNRVEQFFDYQSTAENQKVPMAAYHLEGEANQWWQWLHRTLKEEGHVISWEKFEEELWARFGPSGCEDFDEALSRIKQLGTLRDYQREFEKLGNRVQGWTQKALVGTFMGGLKAEIADAIQMFKPQSLKEVINLARMRDDQIARQRRFMRLPPVRAPIALPQATRVDPAIPAKPIKRLSWEEMQRKRAQGLCFNCNERFTAGHRCQKPQLLLLEGHEGNVDCGDGTDQQTWEDDHGGEAAEVQEHEPKLEITLHALTGWTAPKTMRVTAKMGPHEVMVLIDSGSTHNFISNRLANKLRLPVIPTETFPVWVANGERLKCQGRYDKVRVELQGTEFYLTLFSLPLSGLDLVLGVQWLEMLGSVVCNWKQLTMDFIWENQDRRLQGVDVQTIQATSSEEILKEFRQRHALFAVCFQPTMETAPADAPTKVTQQSMQRLLKEYEDVFQEPSSLPPAREVDHCITLKEGTEPINVRPYRYAHFQKAEIEKQVQEMLDSGLIRPSTSPFSSPVLLVKKNGSWRFCTDYRTLNIATIKDRFPIPTVDDMLEELYGATYFTKFDLRVGYHQVRVNPSDVIKTAFRTHNGHYEYLVMPFGLCNAPSTFQAIMNSIFRPYLRKFILVFFYDILVYSPTWDEHMVHVRKTLETLRQHQFFAKASKCVFGQQELEYLGHIVTHQGVKVDNSKIAAMVAWPRPTNISELRGFLGLTGYYRKFVQNYGIIARPLTNLLKKGKFAWNDEAEAAFLALKQAMTTTLTLAMPNFNDSFTIETDASGEGIGAVLSQQGRPIAFMSQALGVTKKSWSTYAKEMLAIVEAIRLWRPYLLGKKFFILTDQRSLKYFLEQRVSTPEQQKWVVKLMGYDYEIIYRPGHENSAADALSRKSGSPALLHLLVPVVTVWDEIKKAYEGDSYVQSLTRMANAQLEGSYAWRNGLLFFKGRVVIPSHAALRTKLLHEMHDTKNRRTFWGLADIQEIGPTILLAKNVPGGARVYQEM</sequence>
<dbReference type="CDD" id="cd01647">
    <property type="entry name" value="RT_LTR"/>
    <property type="match status" value="1"/>
</dbReference>
<dbReference type="Gene3D" id="3.10.20.370">
    <property type="match status" value="1"/>
</dbReference>
<dbReference type="Pfam" id="PF00078">
    <property type="entry name" value="RVT_1"/>
    <property type="match status" value="1"/>
</dbReference>
<evidence type="ECO:0000313" key="12">
    <source>
        <dbReference type="Proteomes" id="UP000288805"/>
    </source>
</evidence>
<accession>A0A438H4K2</accession>
<feature type="domain" description="Reverse transcriptase" evidence="10">
    <location>
        <begin position="582"/>
        <end position="761"/>
    </location>
</feature>
<dbReference type="Proteomes" id="UP000288805">
    <property type="component" value="Unassembled WGS sequence"/>
</dbReference>
<dbReference type="FunFam" id="3.30.70.270:FF:000020">
    <property type="entry name" value="Transposon Tf2-6 polyprotein-like Protein"/>
    <property type="match status" value="1"/>
</dbReference>
<dbReference type="CDD" id="cd09274">
    <property type="entry name" value="RNase_HI_RT_Ty3"/>
    <property type="match status" value="1"/>
</dbReference>
<dbReference type="GO" id="GO:0004519">
    <property type="term" value="F:endonuclease activity"/>
    <property type="evidence" value="ECO:0007669"/>
    <property type="project" value="UniProtKB-KW"/>
</dbReference>
<evidence type="ECO:0000256" key="7">
    <source>
        <dbReference type="ARBA" id="ARBA00022801"/>
    </source>
</evidence>
<dbReference type="GO" id="GO:0008233">
    <property type="term" value="F:peptidase activity"/>
    <property type="evidence" value="ECO:0007669"/>
    <property type="project" value="UniProtKB-KW"/>
</dbReference>
<feature type="region of interest" description="Disordered" evidence="9">
    <location>
        <begin position="50"/>
        <end position="71"/>
    </location>
</feature>
<dbReference type="SUPFAM" id="SSF56672">
    <property type="entry name" value="DNA/RNA polymerases"/>
    <property type="match status" value="1"/>
</dbReference>
<evidence type="ECO:0000256" key="6">
    <source>
        <dbReference type="ARBA" id="ARBA00022759"/>
    </source>
</evidence>
<name>A0A438H4K2_VITVI</name>
<dbReference type="InterPro" id="IPR005162">
    <property type="entry name" value="Retrotrans_gag_dom"/>
</dbReference>
<organism evidence="11 12">
    <name type="scientific">Vitis vinifera</name>
    <name type="common">Grape</name>
    <dbReference type="NCBI Taxonomy" id="29760"/>
    <lineage>
        <taxon>Eukaryota</taxon>
        <taxon>Viridiplantae</taxon>
        <taxon>Streptophyta</taxon>
        <taxon>Embryophyta</taxon>
        <taxon>Tracheophyta</taxon>
        <taxon>Spermatophyta</taxon>
        <taxon>Magnoliopsida</taxon>
        <taxon>eudicotyledons</taxon>
        <taxon>Gunneridae</taxon>
        <taxon>Pentapetalae</taxon>
        <taxon>rosids</taxon>
        <taxon>Vitales</taxon>
        <taxon>Vitaceae</taxon>
        <taxon>Viteae</taxon>
        <taxon>Vitis</taxon>
    </lineage>
</organism>
<dbReference type="EC" id="2.7.7.49" evidence="1"/>
<dbReference type="EMBL" id="QGNW01000280">
    <property type="protein sequence ID" value="RVW79494.1"/>
    <property type="molecule type" value="Genomic_DNA"/>
</dbReference>
<dbReference type="InterPro" id="IPR043128">
    <property type="entry name" value="Rev_trsase/Diguanyl_cyclase"/>
</dbReference>
<dbReference type="FunFam" id="3.10.10.10:FF:000007">
    <property type="entry name" value="Retrovirus-related Pol polyprotein from transposon 17.6-like Protein"/>
    <property type="match status" value="1"/>
</dbReference>
<dbReference type="PROSITE" id="PS50878">
    <property type="entry name" value="RT_POL"/>
    <property type="match status" value="1"/>
</dbReference>
<reference evidence="11 12" key="1">
    <citation type="journal article" date="2018" name="PLoS Genet.">
        <title>Population sequencing reveals clonal diversity and ancestral inbreeding in the grapevine cultivar Chardonnay.</title>
        <authorList>
            <person name="Roach M.J."/>
            <person name="Johnson D.L."/>
            <person name="Bohlmann J."/>
            <person name="van Vuuren H.J."/>
            <person name="Jones S.J."/>
            <person name="Pretorius I.S."/>
            <person name="Schmidt S.A."/>
            <person name="Borneman A.R."/>
        </authorList>
    </citation>
    <scope>NUCLEOTIDE SEQUENCE [LARGE SCALE GENOMIC DNA]</scope>
    <source>
        <strain evidence="12">cv. Chardonnay</strain>
        <tissue evidence="11">Leaf</tissue>
    </source>
</reference>
<evidence type="ECO:0000259" key="10">
    <source>
        <dbReference type="PROSITE" id="PS50878"/>
    </source>
</evidence>
<dbReference type="SUPFAM" id="SSF50630">
    <property type="entry name" value="Acid proteases"/>
    <property type="match status" value="1"/>
</dbReference>
<dbReference type="InterPro" id="IPR041373">
    <property type="entry name" value="RT_RNaseH"/>
</dbReference>
<keyword evidence="4" id="KW-0548">Nucleotidyltransferase</keyword>
<dbReference type="PANTHER" id="PTHR37984">
    <property type="entry name" value="PROTEIN CBG26694"/>
    <property type="match status" value="1"/>
</dbReference>
<keyword evidence="6" id="KW-0255">Endonuclease</keyword>
<evidence type="ECO:0000256" key="8">
    <source>
        <dbReference type="ARBA" id="ARBA00022918"/>
    </source>
</evidence>
<keyword evidence="8" id="KW-0695">RNA-directed DNA polymerase</keyword>
<dbReference type="InterPro" id="IPR021109">
    <property type="entry name" value="Peptidase_aspartic_dom_sf"/>
</dbReference>
<comment type="caution">
    <text evidence="11">The sequence shown here is derived from an EMBL/GenBank/DDBJ whole genome shotgun (WGS) entry which is preliminary data.</text>
</comment>
<evidence type="ECO:0000256" key="9">
    <source>
        <dbReference type="SAM" id="MobiDB-lite"/>
    </source>
</evidence>
<evidence type="ECO:0000256" key="4">
    <source>
        <dbReference type="ARBA" id="ARBA00022695"/>
    </source>
</evidence>
<dbReference type="Gene3D" id="3.30.70.270">
    <property type="match status" value="2"/>
</dbReference>
<dbReference type="InterPro" id="IPR050951">
    <property type="entry name" value="Retrovirus_Pol_polyprotein"/>
</dbReference>
<dbReference type="Gene3D" id="3.10.10.10">
    <property type="entry name" value="HIV Type 1 Reverse Transcriptase, subunit A, domain 1"/>
    <property type="match status" value="1"/>
</dbReference>
<evidence type="ECO:0000256" key="5">
    <source>
        <dbReference type="ARBA" id="ARBA00022722"/>
    </source>
</evidence>
<proteinExistence type="predicted"/>
<dbReference type="CDD" id="cd00303">
    <property type="entry name" value="retropepsin_like"/>
    <property type="match status" value="1"/>
</dbReference>
<keyword evidence="7" id="KW-0378">Hydrolase</keyword>
<keyword evidence="2" id="KW-0645">Protease</keyword>
<dbReference type="PANTHER" id="PTHR37984:SF5">
    <property type="entry name" value="PROTEIN NYNRIN-LIKE"/>
    <property type="match status" value="1"/>
</dbReference>
<protein>
    <recommendedName>
        <fullName evidence="1">RNA-directed DNA polymerase</fullName>
        <ecNumber evidence="1">2.7.7.49</ecNumber>
    </recommendedName>
</protein>
<dbReference type="GO" id="GO:0003964">
    <property type="term" value="F:RNA-directed DNA polymerase activity"/>
    <property type="evidence" value="ECO:0007669"/>
    <property type="project" value="UniProtKB-KW"/>
</dbReference>
<gene>
    <name evidence="11" type="primary">pol_2369</name>
    <name evidence="11" type="ORF">CK203_050072</name>
</gene>
<dbReference type="Pfam" id="PF17917">
    <property type="entry name" value="RT_RNaseH"/>
    <property type="match status" value="1"/>
</dbReference>
<dbReference type="Gene3D" id="2.40.70.10">
    <property type="entry name" value="Acid Proteases"/>
    <property type="match status" value="1"/>
</dbReference>
<evidence type="ECO:0000256" key="1">
    <source>
        <dbReference type="ARBA" id="ARBA00012493"/>
    </source>
</evidence>